<keyword evidence="3 8" id="KW-0812">Transmembrane</keyword>
<evidence type="ECO:0000313" key="10">
    <source>
        <dbReference type="Proteomes" id="UP001168821"/>
    </source>
</evidence>
<accession>A0AA38I1K3</accession>
<organism evidence="9 10">
    <name type="scientific">Zophobas morio</name>
    <dbReference type="NCBI Taxonomy" id="2755281"/>
    <lineage>
        <taxon>Eukaryota</taxon>
        <taxon>Metazoa</taxon>
        <taxon>Ecdysozoa</taxon>
        <taxon>Arthropoda</taxon>
        <taxon>Hexapoda</taxon>
        <taxon>Insecta</taxon>
        <taxon>Pterygota</taxon>
        <taxon>Neoptera</taxon>
        <taxon>Endopterygota</taxon>
        <taxon>Coleoptera</taxon>
        <taxon>Polyphaga</taxon>
        <taxon>Cucujiformia</taxon>
        <taxon>Tenebrionidae</taxon>
        <taxon>Zophobas</taxon>
    </lineage>
</organism>
<keyword evidence="6" id="KW-0675">Receptor</keyword>
<evidence type="ECO:0000256" key="6">
    <source>
        <dbReference type="ARBA" id="ARBA00023170"/>
    </source>
</evidence>
<proteinExistence type="predicted"/>
<keyword evidence="5 8" id="KW-0472">Membrane</keyword>
<dbReference type="SUPFAM" id="SSF53850">
    <property type="entry name" value="Periplasmic binding protein-like II"/>
    <property type="match status" value="1"/>
</dbReference>
<gene>
    <name evidence="9" type="ORF">Zmor_019379</name>
</gene>
<feature type="transmembrane region" description="Helical" evidence="8">
    <location>
        <begin position="573"/>
        <end position="595"/>
    </location>
</feature>
<dbReference type="Gene3D" id="3.40.190.10">
    <property type="entry name" value="Periplasmic binding protein-like II"/>
    <property type="match status" value="1"/>
</dbReference>
<evidence type="ECO:0008006" key="11">
    <source>
        <dbReference type="Google" id="ProtNLM"/>
    </source>
</evidence>
<dbReference type="PANTHER" id="PTHR42643:SF38">
    <property type="entry name" value="IONOTROPIC RECEPTOR 100A"/>
    <property type="match status" value="1"/>
</dbReference>
<evidence type="ECO:0000256" key="2">
    <source>
        <dbReference type="ARBA" id="ARBA00022475"/>
    </source>
</evidence>
<evidence type="ECO:0000256" key="4">
    <source>
        <dbReference type="ARBA" id="ARBA00022989"/>
    </source>
</evidence>
<feature type="transmembrane region" description="Helical" evidence="8">
    <location>
        <begin position="386"/>
        <end position="407"/>
    </location>
</feature>
<dbReference type="InterPro" id="IPR052192">
    <property type="entry name" value="Insect_Ionotropic_Sensory_Rcpt"/>
</dbReference>
<dbReference type="Proteomes" id="UP001168821">
    <property type="component" value="Unassembled WGS sequence"/>
</dbReference>
<name>A0AA38I1K3_9CUCU</name>
<dbReference type="GO" id="GO:0005886">
    <property type="term" value="C:plasma membrane"/>
    <property type="evidence" value="ECO:0007669"/>
    <property type="project" value="UniProtKB-SubCell"/>
</dbReference>
<comment type="subcellular location">
    <subcellularLocation>
        <location evidence="1">Cell membrane</location>
        <topology evidence="1">Multi-pass membrane protein</topology>
    </subcellularLocation>
</comment>
<evidence type="ECO:0000256" key="3">
    <source>
        <dbReference type="ARBA" id="ARBA00022692"/>
    </source>
</evidence>
<sequence>MSDSMLKTNSCTFSSDFWLLFQAYFARIHFLNIIILQDGQYQNEVSELSVSIIRELSTLNHSFKVQEKRLSDNASTHNFNVKDGYFICVSNIETLETFLETDYRLVLPNPTSIYTILIIFHTDKCDTVHHDFNQILNQLWLKYHVAKITIQTPCSCDSTKVYVYRPFDVTNNTQSYSLNEVLNNPDLISTRQLNMNQFPLPVSLFIREPSVVKQLPSYVQTNPIYSDLTPSKGYAGVDALILGALAQKLNFSPIIVENWDDEPFGRVLPNGTAIATLGDIVTQKVQLSSNARFLKDYNTEEIEFTIPYSSDQICMVVPKASRIPVWRKLLNCFTAWSWMLILLSCVAYTIVWYFVGPYTNFVQSMSQVFAFMVGIPKRVSPSNTQFVFLAFCFFFNVIIFGIIQGSFVTEYTTTTFYKDIDTLEELYESNLPIATDFWFLVEDDNSDVTTRLRQHAVPVTEDSFDQTAFKGNVGTISRKQDMDFLLKTVYKSKDGFPLVHNVKECFSTILLANIVPKGSPYLDAINEVMLRLFEAGFTTKWDNDVIEGFEIENLKNFQKQGHSLSATLYDMQIGFRLLVIGYFVSILVYVGEVLIKYKCGNKH</sequence>
<feature type="transmembrane region" description="Helical" evidence="8">
    <location>
        <begin position="329"/>
        <end position="355"/>
    </location>
</feature>
<comment type="caution">
    <text evidence="9">The sequence shown here is derived from an EMBL/GenBank/DDBJ whole genome shotgun (WGS) entry which is preliminary data.</text>
</comment>
<keyword evidence="7" id="KW-0325">Glycoprotein</keyword>
<protein>
    <recommendedName>
        <fullName evidence="11">Ionotropic glutamate receptor C-terminal domain-containing protein</fullName>
    </recommendedName>
</protein>
<evidence type="ECO:0000256" key="7">
    <source>
        <dbReference type="ARBA" id="ARBA00023180"/>
    </source>
</evidence>
<keyword evidence="4 8" id="KW-1133">Transmembrane helix</keyword>
<dbReference type="AlphaFoldDB" id="A0AA38I1K3"/>
<evidence type="ECO:0000256" key="8">
    <source>
        <dbReference type="SAM" id="Phobius"/>
    </source>
</evidence>
<evidence type="ECO:0000313" key="9">
    <source>
        <dbReference type="EMBL" id="KAJ3647505.1"/>
    </source>
</evidence>
<dbReference type="EMBL" id="JALNTZ010000006">
    <property type="protein sequence ID" value="KAJ3647505.1"/>
    <property type="molecule type" value="Genomic_DNA"/>
</dbReference>
<evidence type="ECO:0000256" key="5">
    <source>
        <dbReference type="ARBA" id="ARBA00023136"/>
    </source>
</evidence>
<keyword evidence="2" id="KW-1003">Cell membrane</keyword>
<keyword evidence="10" id="KW-1185">Reference proteome</keyword>
<evidence type="ECO:0000256" key="1">
    <source>
        <dbReference type="ARBA" id="ARBA00004651"/>
    </source>
</evidence>
<dbReference type="PANTHER" id="PTHR42643">
    <property type="entry name" value="IONOTROPIC RECEPTOR 20A-RELATED"/>
    <property type="match status" value="1"/>
</dbReference>
<reference evidence="9" key="1">
    <citation type="journal article" date="2023" name="G3 (Bethesda)">
        <title>Whole genome assemblies of Zophobas morio and Tenebrio molitor.</title>
        <authorList>
            <person name="Kaur S."/>
            <person name="Stinson S.A."/>
            <person name="diCenzo G.C."/>
        </authorList>
    </citation>
    <scope>NUCLEOTIDE SEQUENCE</scope>
    <source>
        <strain evidence="9">QUZm001</strain>
    </source>
</reference>